<evidence type="ECO:0000313" key="3">
    <source>
        <dbReference type="EMBL" id="WSE28092.1"/>
    </source>
</evidence>
<evidence type="ECO:0008006" key="5">
    <source>
        <dbReference type="Google" id="ProtNLM"/>
    </source>
</evidence>
<evidence type="ECO:0000313" key="4">
    <source>
        <dbReference type="Proteomes" id="UP001330812"/>
    </source>
</evidence>
<accession>A0ABZ1I108</accession>
<keyword evidence="2" id="KW-1133">Transmembrane helix</keyword>
<dbReference type="EMBL" id="CP142149">
    <property type="protein sequence ID" value="WSE28092.1"/>
    <property type="molecule type" value="Genomic_DNA"/>
</dbReference>
<keyword evidence="2" id="KW-0812">Transmembrane</keyword>
<feature type="region of interest" description="Disordered" evidence="1">
    <location>
        <begin position="84"/>
        <end position="122"/>
    </location>
</feature>
<feature type="region of interest" description="Disordered" evidence="1">
    <location>
        <begin position="1"/>
        <end position="27"/>
    </location>
</feature>
<evidence type="ECO:0000256" key="2">
    <source>
        <dbReference type="SAM" id="Phobius"/>
    </source>
</evidence>
<feature type="transmembrane region" description="Helical" evidence="2">
    <location>
        <begin position="43"/>
        <end position="63"/>
    </location>
</feature>
<gene>
    <name evidence="3" type="ORF">VSH64_35385</name>
</gene>
<evidence type="ECO:0000256" key="1">
    <source>
        <dbReference type="SAM" id="MobiDB-lite"/>
    </source>
</evidence>
<reference evidence="3 4" key="1">
    <citation type="journal article" date="2015" name="Int. J. Syst. Evol. Microbiol.">
        <title>Amycolatopsis rhabdoformis sp. nov., an actinomycete isolated from a tropical forest soil.</title>
        <authorList>
            <person name="Souza W.R."/>
            <person name="Silva R.E."/>
            <person name="Goodfellow M."/>
            <person name="Busarakam K."/>
            <person name="Figueiro F.S."/>
            <person name="Ferreira D."/>
            <person name="Rodrigues-Filho E."/>
            <person name="Moraes L.A.B."/>
            <person name="Zucchi T.D."/>
        </authorList>
    </citation>
    <scope>NUCLEOTIDE SEQUENCE [LARGE SCALE GENOMIC DNA]</scope>
    <source>
        <strain evidence="3 4">NCIMB 14900</strain>
    </source>
</reference>
<keyword evidence="4" id="KW-1185">Reference proteome</keyword>
<proteinExistence type="predicted"/>
<protein>
    <recommendedName>
        <fullName evidence="5">DUF3558 domain-containing protein</fullName>
    </recommendedName>
</protein>
<organism evidence="3 4">
    <name type="scientific">Amycolatopsis rhabdoformis</name>
    <dbReference type="NCBI Taxonomy" id="1448059"/>
    <lineage>
        <taxon>Bacteria</taxon>
        <taxon>Bacillati</taxon>
        <taxon>Actinomycetota</taxon>
        <taxon>Actinomycetes</taxon>
        <taxon>Pseudonocardiales</taxon>
        <taxon>Pseudonocardiaceae</taxon>
        <taxon>Amycolatopsis</taxon>
    </lineage>
</organism>
<sequence length="234" mass="23075">MDERRDVESMFSGLPGEPPPATFTKDDVVRESRRLTLRRRNRIAAGGSAVVLALVGFGAYGLAAGPGGKSDSAAVMNSAAAPAQPGASAARPLGTGEGNFPALPPQQGGSGDGRTGPRVEGASGCEKVDWELATALAGELPGHFTAAEASQGSICTTGARGAGFPVPDGTISAAVFPRGAPVTYPAQSAGAVTSRVATGSGGTLVLVSIPGTSGQPAPYAGDLAGFAASLAPRF</sequence>
<dbReference type="Proteomes" id="UP001330812">
    <property type="component" value="Chromosome"/>
</dbReference>
<dbReference type="RefSeq" id="WP_326567094.1">
    <property type="nucleotide sequence ID" value="NZ_CP142149.1"/>
</dbReference>
<keyword evidence="2" id="KW-0472">Membrane</keyword>
<name>A0ABZ1I108_9PSEU</name>